<dbReference type="GO" id="GO:0019563">
    <property type="term" value="P:glycerol catabolic process"/>
    <property type="evidence" value="ECO:0007669"/>
    <property type="project" value="TreeGrafter"/>
</dbReference>
<dbReference type="Gene3D" id="3.20.20.70">
    <property type="entry name" value="Aldolase class I"/>
    <property type="match status" value="1"/>
</dbReference>
<protein>
    <recommendedName>
        <fullName evidence="10">Triosephosphate isomerase</fullName>
        <ecNumber evidence="10">5.3.1.1</ecNumber>
    </recommendedName>
</protein>
<dbReference type="InterPro" id="IPR000652">
    <property type="entry name" value="Triosephosphate_isomerase"/>
</dbReference>
<dbReference type="GO" id="GO:0004807">
    <property type="term" value="F:triose-phosphate isomerase activity"/>
    <property type="evidence" value="ECO:0007669"/>
    <property type="project" value="UniProtKB-EC"/>
</dbReference>
<dbReference type="CDD" id="cd00311">
    <property type="entry name" value="TIM"/>
    <property type="match status" value="1"/>
</dbReference>
<evidence type="ECO:0000256" key="3">
    <source>
        <dbReference type="ARBA" id="ARBA00007422"/>
    </source>
</evidence>
<dbReference type="EMBL" id="FLQW01001310">
    <property type="protein sequence ID" value="SBS88993.1"/>
    <property type="molecule type" value="Genomic_DNA"/>
</dbReference>
<dbReference type="FunFam" id="3.20.20.70:FF:000016">
    <property type="entry name" value="Triosephosphate isomerase"/>
    <property type="match status" value="1"/>
</dbReference>
<dbReference type="InterPro" id="IPR022896">
    <property type="entry name" value="TrioseP_Isoase_bac/euk"/>
</dbReference>
<dbReference type="Proteomes" id="UP000078597">
    <property type="component" value="Unassembled WGS sequence"/>
</dbReference>
<evidence type="ECO:0000256" key="8">
    <source>
        <dbReference type="ARBA" id="ARBA00052432"/>
    </source>
</evidence>
<comment type="function">
    <text evidence="9">Catalyzes the interconversion of glyceraldehyde 3-phosphate and dihydroxyacetone phosphate in the glycolytic and gluconeogenic pathways.</text>
</comment>
<organism evidence="11 12">
    <name type="scientific">Plasmodium malariae</name>
    <dbReference type="NCBI Taxonomy" id="5858"/>
    <lineage>
        <taxon>Eukaryota</taxon>
        <taxon>Sar</taxon>
        <taxon>Alveolata</taxon>
        <taxon>Apicomplexa</taxon>
        <taxon>Aconoidasida</taxon>
        <taxon>Haemosporida</taxon>
        <taxon>Plasmodiidae</taxon>
        <taxon>Plasmodium</taxon>
        <taxon>Plasmodium (Plasmodium)</taxon>
    </lineage>
</organism>
<evidence type="ECO:0000256" key="4">
    <source>
        <dbReference type="ARBA" id="ARBA00011738"/>
    </source>
</evidence>
<dbReference type="GO" id="GO:0006096">
    <property type="term" value="P:glycolytic process"/>
    <property type="evidence" value="ECO:0007669"/>
    <property type="project" value="UniProtKB-UniPathway"/>
</dbReference>
<sequence>MTRKYFVSANWKCNGTLESIKSLTESFNKVDFDPSKLGKHTCPYTYIYMDVVIYPVFVHYDYTRKLLKDKFCMGIQNISRYGSGAYTGEVSAEIAKNLKVDYVLIGHFERRKYFKETDEDVREKLQQCIKLNLKAIVCFGESLEQRELGKTIEVITKQVKAFVDLIENFDDVILAYEPIWAIGTGKTATAEQAQTVHKEIRQVVKDICGEKQSKQIRIIYGGSVNTENCASLIKQEDIDGFLVGNASLKDSFVDIIKSAM</sequence>
<comment type="subunit">
    <text evidence="4">Homodimer.</text>
</comment>
<keyword evidence="5 10" id="KW-0312">Gluconeogenesis</keyword>
<dbReference type="UniPathway" id="UPA00109">
    <property type="reaction ID" value="UER00189"/>
</dbReference>
<evidence type="ECO:0000256" key="7">
    <source>
        <dbReference type="ARBA" id="ARBA00023235"/>
    </source>
</evidence>
<keyword evidence="7 10" id="KW-0413">Isomerase</keyword>
<comment type="similarity">
    <text evidence="3 10">Belongs to the triosephosphate isomerase family.</text>
</comment>
<evidence type="ECO:0000256" key="1">
    <source>
        <dbReference type="ARBA" id="ARBA00004680"/>
    </source>
</evidence>
<dbReference type="SUPFAM" id="SSF51351">
    <property type="entry name" value="Triosephosphate isomerase (TIM)"/>
    <property type="match status" value="1"/>
</dbReference>
<proteinExistence type="inferred from homology"/>
<evidence type="ECO:0000313" key="11">
    <source>
        <dbReference type="EMBL" id="SBS88993.1"/>
    </source>
</evidence>
<comment type="pathway">
    <text evidence="1 10">Carbohydrate degradation; glycolysis; D-glyceraldehyde 3-phosphate from glycerone phosphate: step 1/1.</text>
</comment>
<evidence type="ECO:0000256" key="2">
    <source>
        <dbReference type="ARBA" id="ARBA00004742"/>
    </source>
</evidence>
<evidence type="ECO:0000256" key="5">
    <source>
        <dbReference type="ARBA" id="ARBA00022432"/>
    </source>
</evidence>
<dbReference type="InterPro" id="IPR035990">
    <property type="entry name" value="TIM_sf"/>
</dbReference>
<dbReference type="AlphaFoldDB" id="A0A1A8WCP2"/>
<dbReference type="InterPro" id="IPR020861">
    <property type="entry name" value="Triosephosphate_isomerase_AS"/>
</dbReference>
<evidence type="ECO:0000256" key="9">
    <source>
        <dbReference type="ARBA" id="ARBA00056661"/>
    </source>
</evidence>
<dbReference type="Pfam" id="PF00121">
    <property type="entry name" value="TIM"/>
    <property type="match status" value="1"/>
</dbReference>
<comment type="pathway">
    <text evidence="2 10">Carbohydrate biosynthesis; gluconeogenesis.</text>
</comment>
<evidence type="ECO:0000256" key="6">
    <source>
        <dbReference type="ARBA" id="ARBA00023152"/>
    </source>
</evidence>
<dbReference type="GO" id="GO:0005829">
    <property type="term" value="C:cytosol"/>
    <property type="evidence" value="ECO:0007669"/>
    <property type="project" value="TreeGrafter"/>
</dbReference>
<dbReference type="EC" id="5.3.1.1" evidence="10"/>
<dbReference type="VEuPathDB" id="PlasmoDB:PmUG01_12077100"/>
<dbReference type="GO" id="GO:0046166">
    <property type="term" value="P:glyceraldehyde-3-phosphate biosynthetic process"/>
    <property type="evidence" value="ECO:0007669"/>
    <property type="project" value="TreeGrafter"/>
</dbReference>
<evidence type="ECO:0000256" key="10">
    <source>
        <dbReference type="RuleBase" id="RU363013"/>
    </source>
</evidence>
<dbReference type="PROSITE" id="PS51440">
    <property type="entry name" value="TIM_2"/>
    <property type="match status" value="1"/>
</dbReference>
<accession>A0A1A8WCP2</accession>
<dbReference type="PANTHER" id="PTHR21139">
    <property type="entry name" value="TRIOSEPHOSPHATE ISOMERASE"/>
    <property type="match status" value="1"/>
</dbReference>
<gene>
    <name evidence="11" type="ORF">PMALA_024530</name>
</gene>
<keyword evidence="6 10" id="KW-0324">Glycolysis</keyword>
<dbReference type="GO" id="GO:0006094">
    <property type="term" value="P:gluconeogenesis"/>
    <property type="evidence" value="ECO:0007669"/>
    <property type="project" value="UniProtKB-UniPathway"/>
</dbReference>
<evidence type="ECO:0000313" key="12">
    <source>
        <dbReference type="Proteomes" id="UP000078597"/>
    </source>
</evidence>
<dbReference type="PROSITE" id="PS00171">
    <property type="entry name" value="TIM_1"/>
    <property type="match status" value="1"/>
</dbReference>
<dbReference type="InterPro" id="IPR013785">
    <property type="entry name" value="Aldolase_TIM"/>
</dbReference>
<dbReference type="NCBIfam" id="TIGR00419">
    <property type="entry name" value="tim"/>
    <property type="match status" value="1"/>
</dbReference>
<dbReference type="PANTHER" id="PTHR21139:SF2">
    <property type="entry name" value="TRIOSEPHOSPHATE ISOMERASE"/>
    <property type="match status" value="1"/>
</dbReference>
<dbReference type="HAMAP" id="MF_00147_B">
    <property type="entry name" value="TIM_B"/>
    <property type="match status" value="1"/>
</dbReference>
<dbReference type="UniPathway" id="UPA00138"/>
<reference evidence="12" key="1">
    <citation type="submission" date="2016-05" db="EMBL/GenBank/DDBJ databases">
        <authorList>
            <person name="Naeem Raeece"/>
        </authorList>
    </citation>
    <scope>NUCLEOTIDE SEQUENCE [LARGE SCALE GENOMIC DNA]</scope>
</reference>
<comment type="catalytic activity">
    <reaction evidence="8">
        <text>D-glyceraldehyde 3-phosphate = dihydroxyacetone phosphate</text>
        <dbReference type="Rhea" id="RHEA:18585"/>
        <dbReference type="ChEBI" id="CHEBI:57642"/>
        <dbReference type="ChEBI" id="CHEBI:59776"/>
        <dbReference type="EC" id="5.3.1.1"/>
    </reaction>
    <physiologicalReaction direction="left-to-right" evidence="8">
        <dbReference type="Rhea" id="RHEA:18586"/>
    </physiologicalReaction>
</comment>
<name>A0A1A8WCP2_PLAMA</name>